<protein>
    <submittedName>
        <fullName evidence="1 4">Uncharacterized protein</fullName>
    </submittedName>
</protein>
<reference evidence="4" key="1">
    <citation type="submission" date="2017-02" db="UniProtKB">
        <authorList>
            <consortium name="WormBaseParasite"/>
        </authorList>
    </citation>
    <scope>IDENTIFICATION</scope>
</reference>
<organism evidence="2 4">
    <name type="scientific">Dracunculus medinensis</name>
    <name type="common">Guinea worm</name>
    <dbReference type="NCBI Taxonomy" id="318479"/>
    <lineage>
        <taxon>Eukaryota</taxon>
        <taxon>Metazoa</taxon>
        <taxon>Ecdysozoa</taxon>
        <taxon>Nematoda</taxon>
        <taxon>Chromadorea</taxon>
        <taxon>Rhabditida</taxon>
        <taxon>Spirurina</taxon>
        <taxon>Dracunculoidea</taxon>
        <taxon>Dracunculidae</taxon>
        <taxon>Dracunculus</taxon>
    </lineage>
</organism>
<dbReference type="Proteomes" id="UP000038040">
    <property type="component" value="Unplaced"/>
</dbReference>
<gene>
    <name evidence="1" type="ORF">DME_LOCUS3005</name>
</gene>
<dbReference type="WBParaSite" id="DME_0000928301-mRNA-1">
    <property type="protein sequence ID" value="DME_0000928301-mRNA-1"/>
    <property type="gene ID" value="DME_0000928301"/>
</dbReference>
<evidence type="ECO:0000313" key="2">
    <source>
        <dbReference type="Proteomes" id="UP000038040"/>
    </source>
</evidence>
<proteinExistence type="predicted"/>
<dbReference type="Proteomes" id="UP000274756">
    <property type="component" value="Unassembled WGS sequence"/>
</dbReference>
<reference evidence="1 3" key="2">
    <citation type="submission" date="2018-11" db="EMBL/GenBank/DDBJ databases">
        <authorList>
            <consortium name="Pathogen Informatics"/>
        </authorList>
    </citation>
    <scope>NUCLEOTIDE SEQUENCE [LARGE SCALE GENOMIC DNA]</scope>
</reference>
<dbReference type="OrthoDB" id="5852882at2759"/>
<sequence>MDDKLATIRDLFFEIDTIHSCSPSSFVALSAIQNLIDDIIHKLRSVRKLMNEATSQSQLSSPNFVYGNGSQISPYYSKITLIPQTSKRLITEVILNAEGNENPTDLARKAYSDENYAKCIRIIEKFIAEGDQKIDCEILNLCHNSYKKIVDELSTEKEQIKLCEWWRLFLDNVILSEISNSTMLHLHDCRIQCLEKRKKLDLVPLYIEEGLEFIRYALNDAKLDALKYSEKIYDSTYYENNTNNNQPCFHCKPGDNTNGSSEMDELVRHEANDHENQLNEIVKSTKFRQQRNCIITRF</sequence>
<evidence type="ECO:0000313" key="4">
    <source>
        <dbReference type="WBParaSite" id="DME_0000928301-mRNA-1"/>
    </source>
</evidence>
<evidence type="ECO:0000313" key="1">
    <source>
        <dbReference type="EMBL" id="VDN53032.1"/>
    </source>
</evidence>
<evidence type="ECO:0000313" key="3">
    <source>
        <dbReference type="Proteomes" id="UP000274756"/>
    </source>
</evidence>
<accession>A0A0N4UN20</accession>
<dbReference type="EMBL" id="UYYG01000096">
    <property type="protein sequence ID" value="VDN53032.1"/>
    <property type="molecule type" value="Genomic_DNA"/>
</dbReference>
<name>A0A0N4UN20_DRAME</name>
<keyword evidence="3" id="KW-1185">Reference proteome</keyword>
<dbReference type="AlphaFoldDB" id="A0A0N4UN20"/>